<feature type="region of interest" description="Disordered" evidence="1">
    <location>
        <begin position="50"/>
        <end position="71"/>
    </location>
</feature>
<dbReference type="EMBL" id="MNBE01000702">
    <property type="protein sequence ID" value="OKO95586.1"/>
    <property type="molecule type" value="Genomic_DNA"/>
</dbReference>
<organism evidence="2 3">
    <name type="scientific">Penicillium subrubescens</name>
    <dbReference type="NCBI Taxonomy" id="1316194"/>
    <lineage>
        <taxon>Eukaryota</taxon>
        <taxon>Fungi</taxon>
        <taxon>Dikarya</taxon>
        <taxon>Ascomycota</taxon>
        <taxon>Pezizomycotina</taxon>
        <taxon>Eurotiomycetes</taxon>
        <taxon>Eurotiomycetidae</taxon>
        <taxon>Eurotiales</taxon>
        <taxon>Aspergillaceae</taxon>
        <taxon>Penicillium</taxon>
    </lineage>
</organism>
<protein>
    <submittedName>
        <fullName evidence="2">Uncharacterized protein</fullName>
    </submittedName>
</protein>
<sequence length="133" mass="14506">MSLSFSPGQRAVLDLRTAEWGNRVNDYVSTGTQNLRANNEQSTIHTHNTTWQSEGPQFTHDSQTHVGTESTTARHLIFPEMADRTTIYSTPTTGEDGITDNRTGGINHGALASDGSTGHQVGSEFMPRNSQES</sequence>
<evidence type="ECO:0000313" key="2">
    <source>
        <dbReference type="EMBL" id="OKO95586.1"/>
    </source>
</evidence>
<name>A0A1Q5T5R6_9EURO</name>
<keyword evidence="3" id="KW-1185">Reference proteome</keyword>
<accession>A0A1Q5T5R6</accession>
<reference evidence="2 3" key="1">
    <citation type="submission" date="2016-10" db="EMBL/GenBank/DDBJ databases">
        <title>Genome sequence of the ascomycete fungus Penicillium subrubescens.</title>
        <authorList>
            <person name="De Vries R.P."/>
            <person name="Peng M."/>
            <person name="Dilokpimol A."/>
            <person name="Hilden K."/>
            <person name="Makela M.R."/>
            <person name="Grigoriev I."/>
            <person name="Riley R."/>
            <person name="Granchi Z."/>
        </authorList>
    </citation>
    <scope>NUCLEOTIDE SEQUENCE [LARGE SCALE GENOMIC DNA]</scope>
    <source>
        <strain evidence="2 3">CBS 132785</strain>
    </source>
</reference>
<evidence type="ECO:0000256" key="1">
    <source>
        <dbReference type="SAM" id="MobiDB-lite"/>
    </source>
</evidence>
<dbReference type="Proteomes" id="UP000186955">
    <property type="component" value="Unassembled WGS sequence"/>
</dbReference>
<gene>
    <name evidence="2" type="ORF">PENSUB_11098</name>
</gene>
<dbReference type="AlphaFoldDB" id="A0A1Q5T5R6"/>
<evidence type="ECO:0000313" key="3">
    <source>
        <dbReference type="Proteomes" id="UP000186955"/>
    </source>
</evidence>
<comment type="caution">
    <text evidence="2">The sequence shown here is derived from an EMBL/GenBank/DDBJ whole genome shotgun (WGS) entry which is preliminary data.</text>
</comment>
<proteinExistence type="predicted"/>
<feature type="region of interest" description="Disordered" evidence="1">
    <location>
        <begin position="83"/>
        <end position="133"/>
    </location>
</feature>